<dbReference type="InterPro" id="IPR036412">
    <property type="entry name" value="HAD-like_sf"/>
</dbReference>
<dbReference type="InterPro" id="IPR023214">
    <property type="entry name" value="HAD_sf"/>
</dbReference>
<dbReference type="PANTHER" id="PTHR46470:SF2">
    <property type="entry name" value="GLYCERALDEHYDE 3-PHOSPHATE PHOSPHATASE"/>
    <property type="match status" value="1"/>
</dbReference>
<dbReference type="Proteomes" id="UP000202440">
    <property type="component" value="Chromosome"/>
</dbReference>
<evidence type="ECO:0000256" key="3">
    <source>
        <dbReference type="ARBA" id="ARBA00022801"/>
    </source>
</evidence>
<evidence type="ECO:0000256" key="2">
    <source>
        <dbReference type="ARBA" id="ARBA00022723"/>
    </source>
</evidence>
<sequence>MQPVAESSEQRAVLFDLDETLLDRTASLKQFALWQATGMLRNQINHAQQFCDRFVELDDNGRVWKDRVYQQLTDEFAIQGWSMQELLSSYELCFSGFCQEKPGVSAAIKSLHQQGYRLGLISNGKTPFQERNFQALGLCKYFDVVIVSEAVELRKPDAAIFRLACERLDVPVSQAIFVGDNPIADIQGAHQAGMKTVYIPGFFGEHCVEADRVCSHFEQLPKLVQELKRL</sequence>
<dbReference type="AlphaFoldDB" id="A0A222FIC1"/>
<dbReference type="KEGG" id="bsan:CHH28_07465"/>
<proteinExistence type="predicted"/>
<dbReference type="EMBL" id="CP022530">
    <property type="protein sequence ID" value="ASP38520.1"/>
    <property type="molecule type" value="Genomic_DNA"/>
</dbReference>
<dbReference type="Pfam" id="PF13419">
    <property type="entry name" value="HAD_2"/>
    <property type="match status" value="1"/>
</dbReference>
<dbReference type="InterPro" id="IPR041492">
    <property type="entry name" value="HAD_2"/>
</dbReference>
<reference evidence="5 6" key="1">
    <citation type="submission" date="2017-07" db="EMBL/GenBank/DDBJ databases">
        <title>Annotated genome sequence of Bacterioplanes sanyensis isolated from Red Sea.</title>
        <authorList>
            <person name="Rehman Z.U."/>
        </authorList>
    </citation>
    <scope>NUCLEOTIDE SEQUENCE [LARGE SCALE GENOMIC DNA]</scope>
    <source>
        <strain evidence="5 6">NV9</strain>
    </source>
</reference>
<name>A0A222FIC1_9GAMM</name>
<evidence type="ECO:0000256" key="1">
    <source>
        <dbReference type="ARBA" id="ARBA00001946"/>
    </source>
</evidence>
<dbReference type="InterPro" id="IPR051400">
    <property type="entry name" value="HAD-like_hydrolase"/>
</dbReference>
<dbReference type="NCBIfam" id="TIGR01509">
    <property type="entry name" value="HAD-SF-IA-v3"/>
    <property type="match status" value="1"/>
</dbReference>
<dbReference type="SFLD" id="SFLDG01129">
    <property type="entry name" value="C1.5:_HAD__Beta-PGM__Phosphata"/>
    <property type="match status" value="1"/>
</dbReference>
<dbReference type="RefSeq" id="WP_094059712.1">
    <property type="nucleotide sequence ID" value="NZ_CP022530.1"/>
</dbReference>
<dbReference type="SFLD" id="SFLDS00003">
    <property type="entry name" value="Haloacid_Dehalogenase"/>
    <property type="match status" value="1"/>
</dbReference>
<dbReference type="InterPro" id="IPR006439">
    <property type="entry name" value="HAD-SF_hydro_IA"/>
</dbReference>
<dbReference type="GO" id="GO:0016791">
    <property type="term" value="F:phosphatase activity"/>
    <property type="evidence" value="ECO:0007669"/>
    <property type="project" value="TreeGrafter"/>
</dbReference>
<dbReference type="PANTHER" id="PTHR46470">
    <property type="entry name" value="N-ACYLNEURAMINATE-9-PHOSPHATASE"/>
    <property type="match status" value="1"/>
</dbReference>
<gene>
    <name evidence="5" type="ORF">CHH28_07465</name>
</gene>
<dbReference type="GO" id="GO:0046872">
    <property type="term" value="F:metal ion binding"/>
    <property type="evidence" value="ECO:0007669"/>
    <property type="project" value="UniProtKB-KW"/>
</dbReference>
<organism evidence="5 6">
    <name type="scientific">Bacterioplanes sanyensis</name>
    <dbReference type="NCBI Taxonomy" id="1249553"/>
    <lineage>
        <taxon>Bacteria</taxon>
        <taxon>Pseudomonadati</taxon>
        <taxon>Pseudomonadota</taxon>
        <taxon>Gammaproteobacteria</taxon>
        <taxon>Oceanospirillales</taxon>
        <taxon>Oceanospirillaceae</taxon>
        <taxon>Bacterioplanes</taxon>
    </lineage>
</organism>
<dbReference type="PRINTS" id="PR00413">
    <property type="entry name" value="HADHALOGNASE"/>
</dbReference>
<dbReference type="Gene3D" id="1.10.150.520">
    <property type="match status" value="1"/>
</dbReference>
<keyword evidence="6" id="KW-1185">Reference proteome</keyword>
<dbReference type="NCBIfam" id="TIGR01662">
    <property type="entry name" value="HAD-SF-IIIA"/>
    <property type="match status" value="1"/>
</dbReference>
<dbReference type="Gene3D" id="3.40.50.1000">
    <property type="entry name" value="HAD superfamily/HAD-like"/>
    <property type="match status" value="1"/>
</dbReference>
<comment type="cofactor">
    <cofactor evidence="1">
        <name>Mg(2+)</name>
        <dbReference type="ChEBI" id="CHEBI:18420"/>
    </cofactor>
</comment>
<keyword evidence="4" id="KW-0460">Magnesium</keyword>
<accession>A0A222FIC1</accession>
<evidence type="ECO:0000313" key="6">
    <source>
        <dbReference type="Proteomes" id="UP000202440"/>
    </source>
</evidence>
<keyword evidence="3" id="KW-0378">Hydrolase</keyword>
<dbReference type="SUPFAM" id="SSF56784">
    <property type="entry name" value="HAD-like"/>
    <property type="match status" value="1"/>
</dbReference>
<evidence type="ECO:0000313" key="5">
    <source>
        <dbReference type="EMBL" id="ASP38520.1"/>
    </source>
</evidence>
<protein>
    <submittedName>
        <fullName evidence="5">Haloacid dehalogenase</fullName>
    </submittedName>
</protein>
<keyword evidence="2" id="KW-0479">Metal-binding</keyword>
<dbReference type="GO" id="GO:0044281">
    <property type="term" value="P:small molecule metabolic process"/>
    <property type="evidence" value="ECO:0007669"/>
    <property type="project" value="UniProtKB-ARBA"/>
</dbReference>
<dbReference type="OrthoDB" id="148966at2"/>
<dbReference type="InterPro" id="IPR006549">
    <property type="entry name" value="HAD-SF_hydro_IIIA"/>
</dbReference>
<dbReference type="NCBIfam" id="TIGR01549">
    <property type="entry name" value="HAD-SF-IA-v1"/>
    <property type="match status" value="1"/>
</dbReference>
<evidence type="ECO:0000256" key="4">
    <source>
        <dbReference type="ARBA" id="ARBA00022842"/>
    </source>
</evidence>